<evidence type="ECO:0000313" key="2">
    <source>
        <dbReference type="Proteomes" id="UP000016929"/>
    </source>
</evidence>
<protein>
    <submittedName>
        <fullName evidence="1">Uncharacterized protein</fullName>
    </submittedName>
</protein>
<dbReference type="Proteomes" id="UP000016929">
    <property type="component" value="Unassembled WGS sequence"/>
</dbReference>
<dbReference type="OrthoDB" id="3431997at2759"/>
<gene>
    <name evidence="1" type="ORF">FOC4_g10005528</name>
</gene>
<proteinExistence type="predicted"/>
<reference evidence="2" key="1">
    <citation type="submission" date="2012-09" db="EMBL/GenBank/DDBJ databases">
        <title>Genome sequencing and comparative transcriptomics of race 1 and race 4 of banana pathogen: Fusarium oxysporum f. sp. cubense.</title>
        <authorList>
            <person name="Fang X."/>
            <person name="Huang J."/>
        </authorList>
    </citation>
    <scope>NUCLEOTIDE SEQUENCE [LARGE SCALE GENOMIC DNA]</scope>
    <source>
        <strain evidence="2">race 4</strain>
    </source>
</reference>
<name>N1RLJ6_FUSC4</name>
<accession>N1RLJ6</accession>
<keyword evidence="2" id="KW-1185">Reference proteome</keyword>
<dbReference type="AlphaFoldDB" id="N1RLJ6"/>
<evidence type="ECO:0000313" key="1">
    <source>
        <dbReference type="EMBL" id="EMT67438.1"/>
    </source>
</evidence>
<reference evidence="2" key="2">
    <citation type="journal article" date="2014" name="PLoS ONE">
        <title>Genome and Transcriptome Analysis of the Fungal Pathogen Fusarium oxysporum f. sp. cubense Causing Banana Vascular Wilt Disease.</title>
        <authorList>
            <person name="Guo L."/>
            <person name="Han L."/>
            <person name="Yang L."/>
            <person name="Zeng H."/>
            <person name="Fan D."/>
            <person name="Zhu Y."/>
            <person name="Feng Y."/>
            <person name="Wang G."/>
            <person name="Peng C."/>
            <person name="Jiang X."/>
            <person name="Zhou D."/>
            <person name="Ni P."/>
            <person name="Liang C."/>
            <person name="Liu L."/>
            <person name="Wang J."/>
            <person name="Mao C."/>
            <person name="Fang X."/>
            <person name="Peng M."/>
            <person name="Huang J."/>
        </authorList>
    </citation>
    <scope>NUCLEOTIDE SEQUENCE [LARGE SCALE GENOMIC DNA]</scope>
    <source>
        <strain evidence="2">race 4</strain>
    </source>
</reference>
<sequence>MTYCQPQQYAPPPRIIPCIGPQSSPIYHPPPAWMQGQFQGRTRHKITKPSFHHRYECRPDNAPDGPAPYNLAISNNQKKYPNLVLNAEGIVMAACYFPNISIYYNSEEKTFRIGLGDPSNVRWAEMLYRGKDKYGWTCTFNLPDTGQPIPMAWTKGNSVAVDAMEASRSSGNNFKLLDPNGQLMAVFTSHTRSFRLNAVGTLQTNMDTGPCLGMAPPQLCCLSTIFRSAKRVAY</sequence>
<dbReference type="HOGENOM" id="CLU_1094545_0_0_1"/>
<dbReference type="EMBL" id="KB726570">
    <property type="protein sequence ID" value="EMT67438.1"/>
    <property type="molecule type" value="Genomic_DNA"/>
</dbReference>
<organism evidence="1 2">
    <name type="scientific">Fusarium oxysporum f. sp. cubense (strain race 4)</name>
    <name type="common">Panama disease fungus</name>
    <dbReference type="NCBI Taxonomy" id="2502994"/>
    <lineage>
        <taxon>Eukaryota</taxon>
        <taxon>Fungi</taxon>
        <taxon>Dikarya</taxon>
        <taxon>Ascomycota</taxon>
        <taxon>Pezizomycotina</taxon>
        <taxon>Sordariomycetes</taxon>
        <taxon>Hypocreomycetidae</taxon>
        <taxon>Hypocreales</taxon>
        <taxon>Nectriaceae</taxon>
        <taxon>Fusarium</taxon>
        <taxon>Fusarium oxysporum species complex</taxon>
    </lineage>
</organism>
<dbReference type="STRING" id="1229665.N1RLJ6"/>